<keyword evidence="1" id="KW-0732">Signal</keyword>
<dbReference type="AlphaFoldDB" id="A0A7Y9UCV3"/>
<evidence type="ECO:0000256" key="1">
    <source>
        <dbReference type="SAM" id="SignalP"/>
    </source>
</evidence>
<dbReference type="SUPFAM" id="SSF117074">
    <property type="entry name" value="Hypothetical protein PA1324"/>
    <property type="match status" value="1"/>
</dbReference>
<evidence type="ECO:0000313" key="3">
    <source>
        <dbReference type="Proteomes" id="UP000518288"/>
    </source>
</evidence>
<feature type="signal peptide" evidence="1">
    <location>
        <begin position="1"/>
        <end position="19"/>
    </location>
</feature>
<keyword evidence="3" id="KW-1185">Reference proteome</keyword>
<organism evidence="2 3">
    <name type="scientific">Sphaerotilus montanus</name>
    <dbReference type="NCBI Taxonomy" id="522889"/>
    <lineage>
        <taxon>Bacteria</taxon>
        <taxon>Pseudomonadati</taxon>
        <taxon>Pseudomonadota</taxon>
        <taxon>Betaproteobacteria</taxon>
        <taxon>Burkholderiales</taxon>
        <taxon>Sphaerotilaceae</taxon>
        <taxon>Sphaerotilus</taxon>
    </lineage>
</organism>
<dbReference type="EMBL" id="JACCFH010000001">
    <property type="protein sequence ID" value="NYG33959.1"/>
    <property type="molecule type" value="Genomic_DNA"/>
</dbReference>
<dbReference type="Proteomes" id="UP000518288">
    <property type="component" value="Unassembled WGS sequence"/>
</dbReference>
<dbReference type="PROSITE" id="PS51257">
    <property type="entry name" value="PROKAR_LIPOPROTEIN"/>
    <property type="match status" value="1"/>
</dbReference>
<sequence>MPQLRLLSASILLALGLSACGGGGDSPTATPETTTPPVSASAQEGVLVDDLIVGATIFCDANDNGALDDGESSATTDAGGKYVFDKLCFAPIVSTAGTGYDKSTLKAPKGQYKALAGSAVVSPFTTMRAVSGLTDDEFKAVLTKLGLEGVDVANFDPTNPKNTAYATTAAALAKILNDISEIVSAAGGDPALAFKAAASAMVTHAKASSGTVFGDAAALSDLVGAAAGAGLTAGNKKSNGDPVWSDKALANAKSLATTGIATLAGIIKSRASLADALDDLSSGAAVNIVGDTDDLEDDAQVAESRGRATDTVALGKPQYVSVSGDVVTVAPMAGAAMDYTLSQFATGMSLTGQTLSTLSHVTLPLKASALALPRGGAVVSLALEIENQTTGGLMQGAIDKVVLKRNTDGTVSATIRSDSKVHLYLQTASGIQIGTGTTPLEGVGTPLLTNGASGLGIDLQKLADGMYKQFPDNTSLIKKVLTEQGTFAMKVIVNEMDFRHADGSRLGVGKVAVKVPGSDAVAKKVSGIAVSGLVTF</sequence>
<name>A0A7Y9UCV3_9BURK</name>
<protein>
    <submittedName>
        <fullName evidence="2">Uncharacterized protein</fullName>
    </submittedName>
</protein>
<comment type="caution">
    <text evidence="2">The sequence shown here is derived from an EMBL/GenBank/DDBJ whole genome shotgun (WGS) entry which is preliminary data.</text>
</comment>
<proteinExistence type="predicted"/>
<gene>
    <name evidence="2" type="ORF">BDD16_002945</name>
</gene>
<feature type="chain" id="PRO_5030632992" evidence="1">
    <location>
        <begin position="20"/>
        <end position="536"/>
    </location>
</feature>
<dbReference type="RefSeq" id="WP_179634660.1">
    <property type="nucleotide sequence ID" value="NZ_JACCFH010000001.1"/>
</dbReference>
<evidence type="ECO:0000313" key="2">
    <source>
        <dbReference type="EMBL" id="NYG33959.1"/>
    </source>
</evidence>
<accession>A0A7Y9UCV3</accession>
<reference evidence="2 3" key="1">
    <citation type="submission" date="2020-07" db="EMBL/GenBank/DDBJ databases">
        <title>Genomic Encyclopedia of Archaeal and Bacterial Type Strains, Phase II (KMG-II): from individual species to whole genera.</title>
        <authorList>
            <person name="Goeker M."/>
        </authorList>
    </citation>
    <scope>NUCLEOTIDE SEQUENCE [LARGE SCALE GENOMIC DNA]</scope>
    <source>
        <strain evidence="2 3">DSM 21226</strain>
    </source>
</reference>